<dbReference type="Proteomes" id="UP000323257">
    <property type="component" value="Unassembled WGS sequence"/>
</dbReference>
<feature type="compositionally biased region" description="Low complexity" evidence="1">
    <location>
        <begin position="50"/>
        <end position="59"/>
    </location>
</feature>
<feature type="compositionally biased region" description="Polar residues" evidence="1">
    <location>
        <begin position="35"/>
        <end position="49"/>
    </location>
</feature>
<dbReference type="Pfam" id="PF13416">
    <property type="entry name" value="SBP_bac_8"/>
    <property type="match status" value="1"/>
</dbReference>
<comment type="caution">
    <text evidence="2">The sequence shown here is derived from an EMBL/GenBank/DDBJ whole genome shotgun (WGS) entry which is preliminary data.</text>
</comment>
<protein>
    <submittedName>
        <fullName evidence="2">Multiple sugar transport system substrate-binding protein</fullName>
    </submittedName>
</protein>
<proteinExistence type="predicted"/>
<evidence type="ECO:0000313" key="3">
    <source>
        <dbReference type="Proteomes" id="UP000323257"/>
    </source>
</evidence>
<evidence type="ECO:0000313" key="2">
    <source>
        <dbReference type="EMBL" id="TYP79370.1"/>
    </source>
</evidence>
<dbReference type="EMBL" id="VNHS01000001">
    <property type="protein sequence ID" value="TYP79370.1"/>
    <property type="molecule type" value="Genomic_DNA"/>
</dbReference>
<keyword evidence="2" id="KW-0813">Transport</keyword>
<dbReference type="AlphaFoldDB" id="A0A5S5CHY9"/>
<accession>A0A5S5CHY9</accession>
<dbReference type="InterPro" id="IPR050490">
    <property type="entry name" value="Bact_solute-bd_prot1"/>
</dbReference>
<dbReference type="PANTHER" id="PTHR43649:SF32">
    <property type="entry name" value="SUGAR BINDING SECRETED PROTEIN"/>
    <property type="match status" value="1"/>
</dbReference>
<dbReference type="Gene3D" id="3.40.190.10">
    <property type="entry name" value="Periplasmic binding protein-like II"/>
    <property type="match status" value="1"/>
</dbReference>
<dbReference type="InterPro" id="IPR006059">
    <property type="entry name" value="SBP"/>
</dbReference>
<gene>
    <name evidence="2" type="ORF">BCM02_101488</name>
</gene>
<name>A0A5S5CHY9_9BACL</name>
<keyword evidence="3" id="KW-1185">Reference proteome</keyword>
<dbReference type="PROSITE" id="PS51257">
    <property type="entry name" value="PROKAR_LIPOPROTEIN"/>
    <property type="match status" value="1"/>
</dbReference>
<feature type="region of interest" description="Disordered" evidence="1">
    <location>
        <begin position="33"/>
        <end position="64"/>
    </location>
</feature>
<dbReference type="PANTHER" id="PTHR43649">
    <property type="entry name" value="ARABINOSE-BINDING PROTEIN-RELATED"/>
    <property type="match status" value="1"/>
</dbReference>
<sequence>MTKRLRPIIAVWLTLALAVVMLAACVGNGEGNKTGAASDSGNEPSQTAGAETATSSESSEAAEKMPEDYKGTITLWGWDANYYDISFKEFQKTYPNVKLEVTNVTAGDYVQKIQTTIASGGVLPDLLVGESGFRAKAFEIDIWENLENAPYNFDKSSVFDYLLPLTSNSKGEIVGIEQTLTPAAMAYRRDLAKNYLGTDDPKQLEALFPTWEELIKKGKELKEKDGIYLFASLGDVYTFLSGQTETPFYDGATVNVTGRMKDILEKVVEVRDSGIVDKLEMWTPAWNASYAAGKHLFYPAANWSTQYVIKTNDKDGEGRWGLMQPPGGPFTWGGTTFGISKESKNKELAWLFIKWLLLTKEGASISKDLGFYVPLKSVYEDPNFASSPDPFFAGQDIGAFWIDDVVPNIGTLKISQYDSVINDAANLSIILLNSDRKVMAADALDKLLKEVKAKLPDVEVK</sequence>
<keyword evidence="2" id="KW-0762">Sugar transport</keyword>
<reference evidence="2 3" key="1">
    <citation type="submission" date="2019-07" db="EMBL/GenBank/DDBJ databases">
        <title>Genomic Encyclopedia of Type Strains, Phase III (KMG-III): the genomes of soil and plant-associated and newly described type strains.</title>
        <authorList>
            <person name="Whitman W."/>
        </authorList>
    </citation>
    <scope>NUCLEOTIDE SEQUENCE [LARGE SCALE GENOMIC DNA]</scope>
    <source>
        <strain evidence="2 3">BL24</strain>
    </source>
</reference>
<evidence type="ECO:0000256" key="1">
    <source>
        <dbReference type="SAM" id="MobiDB-lite"/>
    </source>
</evidence>
<dbReference type="SUPFAM" id="SSF53850">
    <property type="entry name" value="Periplasmic binding protein-like II"/>
    <property type="match status" value="1"/>
</dbReference>
<organism evidence="2 3">
    <name type="scientific">Paenibacillus methanolicus</name>
    <dbReference type="NCBI Taxonomy" id="582686"/>
    <lineage>
        <taxon>Bacteria</taxon>
        <taxon>Bacillati</taxon>
        <taxon>Bacillota</taxon>
        <taxon>Bacilli</taxon>
        <taxon>Bacillales</taxon>
        <taxon>Paenibacillaceae</taxon>
        <taxon>Paenibacillus</taxon>
    </lineage>
</organism>
<dbReference type="RefSeq" id="WP_187433977.1">
    <property type="nucleotide sequence ID" value="NZ_VNHS01000001.1"/>
</dbReference>